<evidence type="ECO:0000256" key="2">
    <source>
        <dbReference type="PROSITE-ProRule" id="PRU00708"/>
    </source>
</evidence>
<comment type="caution">
    <text evidence="3">The sequence shown here is derived from an EMBL/GenBank/DDBJ whole genome shotgun (WGS) entry which is preliminary data.</text>
</comment>
<protein>
    <recommendedName>
        <fullName evidence="5">Pentatricopeptide repeat-containing protein</fullName>
    </recommendedName>
</protein>
<evidence type="ECO:0000313" key="4">
    <source>
        <dbReference type="Proteomes" id="UP001314170"/>
    </source>
</evidence>
<keyword evidence="4" id="KW-1185">Reference proteome</keyword>
<dbReference type="Proteomes" id="UP001314170">
    <property type="component" value="Unassembled WGS sequence"/>
</dbReference>
<dbReference type="Pfam" id="PF01535">
    <property type="entry name" value="PPR"/>
    <property type="match status" value="3"/>
</dbReference>
<dbReference type="AlphaFoldDB" id="A0AAV1R7K0"/>
<dbReference type="GO" id="GO:0009451">
    <property type="term" value="P:RNA modification"/>
    <property type="evidence" value="ECO:0007669"/>
    <property type="project" value="InterPro"/>
</dbReference>
<dbReference type="InterPro" id="IPR011990">
    <property type="entry name" value="TPR-like_helical_dom_sf"/>
</dbReference>
<feature type="repeat" description="PPR" evidence="2">
    <location>
        <begin position="14"/>
        <end position="48"/>
    </location>
</feature>
<proteinExistence type="predicted"/>
<dbReference type="NCBIfam" id="TIGR00756">
    <property type="entry name" value="PPR"/>
    <property type="match status" value="2"/>
</dbReference>
<dbReference type="GO" id="GO:0003723">
    <property type="term" value="F:RNA binding"/>
    <property type="evidence" value="ECO:0007669"/>
    <property type="project" value="InterPro"/>
</dbReference>
<evidence type="ECO:0000313" key="3">
    <source>
        <dbReference type="EMBL" id="CAK7329731.1"/>
    </source>
</evidence>
<dbReference type="EMBL" id="CAWUPB010000913">
    <property type="protein sequence ID" value="CAK7329731.1"/>
    <property type="molecule type" value="Genomic_DNA"/>
</dbReference>
<dbReference type="PANTHER" id="PTHR47926">
    <property type="entry name" value="PENTATRICOPEPTIDE REPEAT-CONTAINING PROTEIN"/>
    <property type="match status" value="1"/>
</dbReference>
<dbReference type="InterPro" id="IPR002885">
    <property type="entry name" value="PPR_rpt"/>
</dbReference>
<sequence length="131" mass="15087">MLHVRSIKSGFTLPIITSNQLINVYSKRCLINEAQKLFDEMPQRNIYSWNTMISVHIKSRNIAKAKFIFDSAPVRDLVTYNIMLSGYVNVDGYERNALDLFVDLQSKRNEIGIDDFSVTSMAIAFIYAENR</sequence>
<organism evidence="3 4">
    <name type="scientific">Dovyalis caffra</name>
    <dbReference type="NCBI Taxonomy" id="77055"/>
    <lineage>
        <taxon>Eukaryota</taxon>
        <taxon>Viridiplantae</taxon>
        <taxon>Streptophyta</taxon>
        <taxon>Embryophyta</taxon>
        <taxon>Tracheophyta</taxon>
        <taxon>Spermatophyta</taxon>
        <taxon>Magnoliopsida</taxon>
        <taxon>eudicotyledons</taxon>
        <taxon>Gunneridae</taxon>
        <taxon>Pentapetalae</taxon>
        <taxon>rosids</taxon>
        <taxon>fabids</taxon>
        <taxon>Malpighiales</taxon>
        <taxon>Salicaceae</taxon>
        <taxon>Flacourtieae</taxon>
        <taxon>Dovyalis</taxon>
    </lineage>
</organism>
<name>A0AAV1R7K0_9ROSI</name>
<dbReference type="PROSITE" id="PS51375">
    <property type="entry name" value="PPR"/>
    <property type="match status" value="1"/>
</dbReference>
<reference evidence="3 4" key="1">
    <citation type="submission" date="2024-01" db="EMBL/GenBank/DDBJ databases">
        <authorList>
            <person name="Waweru B."/>
        </authorList>
    </citation>
    <scope>NUCLEOTIDE SEQUENCE [LARGE SCALE GENOMIC DNA]</scope>
</reference>
<accession>A0AAV1R7K0</accession>
<dbReference type="InterPro" id="IPR046960">
    <property type="entry name" value="PPR_At4g14850-like_plant"/>
</dbReference>
<evidence type="ECO:0008006" key="5">
    <source>
        <dbReference type="Google" id="ProtNLM"/>
    </source>
</evidence>
<gene>
    <name evidence="3" type="ORF">DCAF_LOCUS7488</name>
</gene>
<dbReference type="PANTHER" id="PTHR47926:SF347">
    <property type="entry name" value="PENTATRICOPEPTIDE REPEAT-CONTAINING PROTEIN"/>
    <property type="match status" value="1"/>
</dbReference>
<keyword evidence="1" id="KW-0677">Repeat</keyword>
<dbReference type="Gene3D" id="1.25.40.10">
    <property type="entry name" value="Tetratricopeptide repeat domain"/>
    <property type="match status" value="1"/>
</dbReference>
<dbReference type="FunFam" id="1.25.40.10:FF:002430">
    <property type="entry name" value="Uncharacterized protein"/>
    <property type="match status" value="1"/>
</dbReference>
<evidence type="ECO:0000256" key="1">
    <source>
        <dbReference type="ARBA" id="ARBA00022737"/>
    </source>
</evidence>